<dbReference type="Proteomes" id="UP001492380">
    <property type="component" value="Unassembled WGS sequence"/>
</dbReference>
<dbReference type="SUPFAM" id="SSF144083">
    <property type="entry name" value="Magnesium transport protein CorA, transmembrane region"/>
    <property type="match status" value="1"/>
</dbReference>
<dbReference type="InterPro" id="IPR002523">
    <property type="entry name" value="MgTranspt_CorA/ZnTranspt_ZntB"/>
</dbReference>
<feature type="transmembrane region" description="Helical" evidence="6">
    <location>
        <begin position="424"/>
        <end position="442"/>
    </location>
</feature>
<reference evidence="7 8" key="1">
    <citation type="submission" date="2024-04" db="EMBL/GenBank/DDBJ databases">
        <title>Phyllosticta paracitricarpa is synonymous to the EU quarantine fungus P. citricarpa based on phylogenomic analyses.</title>
        <authorList>
            <consortium name="Lawrence Berkeley National Laboratory"/>
            <person name="Van Ingen-Buijs V.A."/>
            <person name="Van Westerhoven A.C."/>
            <person name="Haridas S."/>
            <person name="Skiadas P."/>
            <person name="Martin F."/>
            <person name="Groenewald J.Z."/>
            <person name="Crous P.W."/>
            <person name="Seidl M.F."/>
        </authorList>
    </citation>
    <scope>NUCLEOTIDE SEQUENCE [LARGE SCALE GENOMIC DNA]</scope>
    <source>
        <strain evidence="7 8">CBS 123374</strain>
    </source>
</reference>
<evidence type="ECO:0000256" key="5">
    <source>
        <dbReference type="SAM" id="MobiDB-lite"/>
    </source>
</evidence>
<evidence type="ECO:0000313" key="7">
    <source>
        <dbReference type="EMBL" id="KAK8232504.1"/>
    </source>
</evidence>
<proteinExistence type="predicted"/>
<accession>A0ABR1YL44</accession>
<evidence type="ECO:0000256" key="2">
    <source>
        <dbReference type="ARBA" id="ARBA00022692"/>
    </source>
</evidence>
<comment type="caution">
    <text evidence="7">The sequence shown here is derived from an EMBL/GenBank/DDBJ whole genome shotgun (WGS) entry which is preliminary data.</text>
</comment>
<protein>
    <submittedName>
        <fullName evidence="7">Uncharacterized protein</fullName>
    </submittedName>
</protein>
<dbReference type="PANTHER" id="PTHR46494:SF1">
    <property type="entry name" value="CORA FAMILY METAL ION TRANSPORTER (EUROFUNG)"/>
    <property type="match status" value="1"/>
</dbReference>
<sequence length="474" mass="54407">MDPTEDLEMGPQPPQVDAAEPAPDENCSYPHQTGDRNTADGVGLNELNAQIQIDNVTIKLGRVYLWDLTEAPDGTCTCHGRLHQDVRRFQESLGSQETEYEPMIGEAQQICVMTAVKRQPGFVDCIEAYLRRRQTPQELIESFSKQLSTKALRRPYDEEYPDSCFHANWMQFDPINEEVFAEIEDRVVRKFGSKRHLPLSGHGSRTGSKNAFKTAFSQEVDCLFTSRTILVVIDGWMPRDSTQHFVAHIASARTKSSTARCSLLRLRICQFILQKDLEILHSVDDLLYEIDFSIGDQKMREMSFWQSPLALHRAHLHSRNKLKRQVTRVIKTAILDDREEERECIATLKKTLDQFAMQLDDVRHHLESTSSALIGSMSILESSKAMKEAEEVTKLTQLAFFFIPLTFVAGIFGMNLKEMENLSLWIWGVTSGALLLASYFVLYSTEVWGYVLTRWENRKVRWMLLLFKMGIRMP</sequence>
<keyword evidence="3 6" id="KW-1133">Transmembrane helix</keyword>
<dbReference type="PANTHER" id="PTHR46494">
    <property type="entry name" value="CORA FAMILY METAL ION TRANSPORTER (EUROFUNG)"/>
    <property type="match status" value="1"/>
</dbReference>
<evidence type="ECO:0000256" key="1">
    <source>
        <dbReference type="ARBA" id="ARBA00004651"/>
    </source>
</evidence>
<evidence type="ECO:0000256" key="6">
    <source>
        <dbReference type="SAM" id="Phobius"/>
    </source>
</evidence>
<dbReference type="InterPro" id="IPR045863">
    <property type="entry name" value="CorA_TM1_TM2"/>
</dbReference>
<feature type="transmembrane region" description="Helical" evidence="6">
    <location>
        <begin position="395"/>
        <end position="412"/>
    </location>
</feature>
<gene>
    <name evidence="7" type="ORF">HDK90DRAFT_467656</name>
</gene>
<comment type="subcellular location">
    <subcellularLocation>
        <location evidence="1">Cell membrane</location>
        <topology evidence="1">Multi-pass membrane protein</topology>
    </subcellularLocation>
</comment>
<organism evidence="7 8">
    <name type="scientific">Phyllosticta capitalensis</name>
    <dbReference type="NCBI Taxonomy" id="121624"/>
    <lineage>
        <taxon>Eukaryota</taxon>
        <taxon>Fungi</taxon>
        <taxon>Dikarya</taxon>
        <taxon>Ascomycota</taxon>
        <taxon>Pezizomycotina</taxon>
        <taxon>Dothideomycetes</taxon>
        <taxon>Dothideomycetes incertae sedis</taxon>
        <taxon>Botryosphaeriales</taxon>
        <taxon>Phyllostictaceae</taxon>
        <taxon>Phyllosticta</taxon>
    </lineage>
</organism>
<feature type="region of interest" description="Disordered" evidence="5">
    <location>
        <begin position="1"/>
        <end position="38"/>
    </location>
</feature>
<evidence type="ECO:0000313" key="8">
    <source>
        <dbReference type="Proteomes" id="UP001492380"/>
    </source>
</evidence>
<dbReference type="EMBL" id="JBBWRZ010000007">
    <property type="protein sequence ID" value="KAK8232504.1"/>
    <property type="molecule type" value="Genomic_DNA"/>
</dbReference>
<keyword evidence="8" id="KW-1185">Reference proteome</keyword>
<dbReference type="Pfam" id="PF01544">
    <property type="entry name" value="CorA"/>
    <property type="match status" value="1"/>
</dbReference>
<evidence type="ECO:0000256" key="4">
    <source>
        <dbReference type="ARBA" id="ARBA00023136"/>
    </source>
</evidence>
<keyword evidence="4 6" id="KW-0472">Membrane</keyword>
<keyword evidence="2 6" id="KW-0812">Transmembrane</keyword>
<evidence type="ECO:0000256" key="3">
    <source>
        <dbReference type="ARBA" id="ARBA00022989"/>
    </source>
</evidence>
<dbReference type="Gene3D" id="1.20.58.340">
    <property type="entry name" value="Magnesium transport protein CorA, transmembrane region"/>
    <property type="match status" value="1"/>
</dbReference>
<name>A0ABR1YL44_9PEZI</name>